<feature type="chain" id="PRO_5002825134" description="Entericidin EcnA/B family protein" evidence="1">
    <location>
        <begin position="19"/>
        <end position="45"/>
    </location>
</feature>
<organism evidence="2 3">
    <name type="scientific">Phenylobacterium zucineum (strain HLK1)</name>
    <dbReference type="NCBI Taxonomy" id="450851"/>
    <lineage>
        <taxon>Bacteria</taxon>
        <taxon>Pseudomonadati</taxon>
        <taxon>Pseudomonadota</taxon>
        <taxon>Alphaproteobacteria</taxon>
        <taxon>Caulobacterales</taxon>
        <taxon>Caulobacteraceae</taxon>
        <taxon>Phenylobacterium</taxon>
    </lineage>
</organism>
<evidence type="ECO:0008006" key="4">
    <source>
        <dbReference type="Google" id="ProtNLM"/>
    </source>
</evidence>
<dbReference type="KEGG" id="pzu:PHZ_c2984"/>
<evidence type="ECO:0000313" key="3">
    <source>
        <dbReference type="Proteomes" id="UP000001868"/>
    </source>
</evidence>
<dbReference type="Proteomes" id="UP000001868">
    <property type="component" value="Chromosome"/>
</dbReference>
<sequence length="45" mass="4453">MRKLIVLAAAASALLVGACNTVSGLGRDAEAVGRAVTGAAEDVKR</sequence>
<dbReference type="STRING" id="450851.PHZ_c2984"/>
<proteinExistence type="predicted"/>
<name>B4R9D3_PHEZH</name>
<dbReference type="HOGENOM" id="CLU_193827_4_0_5"/>
<keyword evidence="1" id="KW-0732">Signal</keyword>
<evidence type="ECO:0000313" key="2">
    <source>
        <dbReference type="EMBL" id="ACG79393.1"/>
    </source>
</evidence>
<protein>
    <recommendedName>
        <fullName evidence="4">Entericidin EcnA/B family protein</fullName>
    </recommendedName>
</protein>
<dbReference type="EMBL" id="CP000747">
    <property type="protein sequence ID" value="ACG79393.1"/>
    <property type="molecule type" value="Genomic_DNA"/>
</dbReference>
<dbReference type="eggNOG" id="COG5510">
    <property type="taxonomic scope" value="Bacteria"/>
</dbReference>
<reference evidence="2 3" key="1">
    <citation type="journal article" date="2008" name="BMC Genomics">
        <title>Complete genome of Phenylobacterium zucineum - a novel facultative intracellular bacterium isolated from human erythroleukemia cell line K562.</title>
        <authorList>
            <person name="Luo Y."/>
            <person name="Xu X."/>
            <person name="Ding Z."/>
            <person name="Liu Z."/>
            <person name="Zhang B."/>
            <person name="Yan Z."/>
            <person name="Sun J."/>
            <person name="Hu S."/>
            <person name="Hu X."/>
        </authorList>
    </citation>
    <scope>NUCLEOTIDE SEQUENCE [LARGE SCALE GENOMIC DNA]</scope>
    <source>
        <strain evidence="2 3">HLK1</strain>
    </source>
</reference>
<dbReference type="AlphaFoldDB" id="B4R9D3"/>
<dbReference type="RefSeq" id="WP_012523531.1">
    <property type="nucleotide sequence ID" value="NC_011144.1"/>
</dbReference>
<keyword evidence="3" id="KW-1185">Reference proteome</keyword>
<accession>B4R9D3</accession>
<feature type="signal peptide" evidence="1">
    <location>
        <begin position="1"/>
        <end position="18"/>
    </location>
</feature>
<dbReference type="PROSITE" id="PS51257">
    <property type="entry name" value="PROKAR_LIPOPROTEIN"/>
    <property type="match status" value="1"/>
</dbReference>
<gene>
    <name evidence="2" type="ordered locus">PHZ_c2984</name>
</gene>
<evidence type="ECO:0000256" key="1">
    <source>
        <dbReference type="SAM" id="SignalP"/>
    </source>
</evidence>